<sequence>MIRQLLLSETDFQAEDATRAHSGAFVQLAEEFPTITVWPVTLDGHENVLKLDAQQWRAPGFDPFDWDERVFTADAAGSLAGHDLALHITGSPREALAATALEVLTRYQGLIGRRNAASAGPLFDAILARHLALHDLSKPLVVADYRHALDTWQWVLRLAPHADLALQTAALFHDVERLLSEADARVEHHAPDYQAFKDAHAARGADVACALLSDVGMDKATIERVRWLIGRHERPESDVSLTLLNDADALSFFSLNASGFARYFPLEHTRRKVTYTLGRLRPNQRWRLARVRLAPQVRRLLEEAVGAITLPSTIQESA</sequence>
<evidence type="ECO:0000313" key="1">
    <source>
        <dbReference type="EMBL" id="KFA89809.1"/>
    </source>
</evidence>
<evidence type="ECO:0000313" key="2">
    <source>
        <dbReference type="Proteomes" id="UP000028547"/>
    </source>
</evidence>
<dbReference type="EMBL" id="JPMI01000232">
    <property type="protein sequence ID" value="KFA89809.1"/>
    <property type="molecule type" value="Genomic_DNA"/>
</dbReference>
<reference evidence="1 2" key="1">
    <citation type="submission" date="2014-07" db="EMBL/GenBank/DDBJ databases">
        <title>Draft Genome Sequence of Gephyronic Acid Producer, Cystobacter violaceus Strain Cb vi76.</title>
        <authorList>
            <person name="Stevens D.C."/>
            <person name="Young J."/>
            <person name="Carmichael R."/>
            <person name="Tan J."/>
            <person name="Taylor R.E."/>
        </authorList>
    </citation>
    <scope>NUCLEOTIDE SEQUENCE [LARGE SCALE GENOMIC DNA]</scope>
    <source>
        <strain evidence="1 2">Cb vi76</strain>
    </source>
</reference>
<dbReference type="Proteomes" id="UP000028547">
    <property type="component" value="Unassembled WGS sequence"/>
</dbReference>
<accession>A0A084SMX4</accession>
<dbReference type="Gene3D" id="1.10.3210.10">
    <property type="entry name" value="Hypothetical protein af1432"/>
    <property type="match status" value="1"/>
</dbReference>
<dbReference type="AlphaFoldDB" id="A0A084SMX4"/>
<dbReference type="SUPFAM" id="SSF109604">
    <property type="entry name" value="HD-domain/PDEase-like"/>
    <property type="match status" value="1"/>
</dbReference>
<dbReference type="RefSeq" id="WP_043403811.1">
    <property type="nucleotide sequence ID" value="NZ_JPMI01000232.1"/>
</dbReference>
<proteinExistence type="predicted"/>
<dbReference type="InterPro" id="IPR025255">
    <property type="entry name" value="DUF4202"/>
</dbReference>
<evidence type="ECO:0008006" key="3">
    <source>
        <dbReference type="Google" id="ProtNLM"/>
    </source>
</evidence>
<name>A0A084SMX4_9BACT</name>
<gene>
    <name evidence="1" type="ORF">Q664_32185</name>
</gene>
<organism evidence="1 2">
    <name type="scientific">Archangium violaceum Cb vi76</name>
    <dbReference type="NCBI Taxonomy" id="1406225"/>
    <lineage>
        <taxon>Bacteria</taxon>
        <taxon>Pseudomonadati</taxon>
        <taxon>Myxococcota</taxon>
        <taxon>Myxococcia</taxon>
        <taxon>Myxococcales</taxon>
        <taxon>Cystobacterineae</taxon>
        <taxon>Archangiaceae</taxon>
        <taxon>Archangium</taxon>
    </lineage>
</organism>
<dbReference type="Pfam" id="PF13875">
    <property type="entry name" value="DUF4202"/>
    <property type="match status" value="1"/>
</dbReference>
<comment type="caution">
    <text evidence="1">The sequence shown here is derived from an EMBL/GenBank/DDBJ whole genome shotgun (WGS) entry which is preliminary data.</text>
</comment>
<protein>
    <recommendedName>
        <fullName evidence="3">DUF4202 domain-containing protein</fullName>
    </recommendedName>
</protein>